<dbReference type="RefSeq" id="WP_062542565.1">
    <property type="nucleotide sequence ID" value="NZ_CP012643.1"/>
</dbReference>
<dbReference type="KEGG" id="rti:DC20_03490"/>
<feature type="transmembrane region" description="Helical" evidence="1">
    <location>
        <begin position="107"/>
        <end position="127"/>
    </location>
</feature>
<dbReference type="Proteomes" id="UP000061382">
    <property type="component" value="Chromosome"/>
</dbReference>
<feature type="transmembrane region" description="Helical" evidence="1">
    <location>
        <begin position="173"/>
        <end position="193"/>
    </location>
</feature>
<proteinExistence type="predicted"/>
<dbReference type="STRING" id="512763.DC20_03490"/>
<keyword evidence="1" id="KW-0472">Membrane</keyword>
<dbReference type="Pfam" id="PF12730">
    <property type="entry name" value="ABC2_membrane_4"/>
    <property type="match status" value="1"/>
</dbReference>
<feature type="transmembrane region" description="Helical" evidence="1">
    <location>
        <begin position="147"/>
        <end position="168"/>
    </location>
</feature>
<gene>
    <name evidence="2" type="ORF">DC20_03490</name>
</gene>
<feature type="transmembrane region" description="Helical" evidence="1">
    <location>
        <begin position="12"/>
        <end position="36"/>
    </location>
</feature>
<evidence type="ECO:0000313" key="3">
    <source>
        <dbReference type="Proteomes" id="UP000061382"/>
    </source>
</evidence>
<organism evidence="2 3">
    <name type="scientific">Rufibacter tibetensis</name>
    <dbReference type="NCBI Taxonomy" id="512763"/>
    <lineage>
        <taxon>Bacteria</taxon>
        <taxon>Pseudomonadati</taxon>
        <taxon>Bacteroidota</taxon>
        <taxon>Cytophagia</taxon>
        <taxon>Cytophagales</taxon>
        <taxon>Hymenobacteraceae</taxon>
        <taxon>Rufibacter</taxon>
    </lineage>
</organism>
<feature type="transmembrane region" description="Helical" evidence="1">
    <location>
        <begin position="230"/>
        <end position="252"/>
    </location>
</feature>
<protein>
    <recommendedName>
        <fullName evidence="4">ABC transporter permease</fullName>
    </recommendedName>
</protein>
<sequence length="257" mass="29132">MTSLLRIELRKILPYSTFWVLLLLQCSLLFIFFYARGNVMVNGKMAGAELYQFPKLWMHLTYVSSFLNLIPGILIIILVSDEYAFRTLRQQIIDGFSRANVVQSKSAVILLLACVLAVYVFILGLGFGLYHRTGEGTSSVLTDAQFVLYYLVQLIGYMALAMLIAFLLRKTGLAILVFMAYTLVIERLIHWQTPDTLDKYFPMKVLGSLTPSPHSEVEQLMLGITDSLTALQALIPAMLYVGLFCFLSYQLLRTRDL</sequence>
<keyword evidence="1" id="KW-0812">Transmembrane</keyword>
<dbReference type="PANTHER" id="PTHR37305:SF1">
    <property type="entry name" value="MEMBRANE PROTEIN"/>
    <property type="match status" value="1"/>
</dbReference>
<evidence type="ECO:0008006" key="4">
    <source>
        <dbReference type="Google" id="ProtNLM"/>
    </source>
</evidence>
<name>A0A0P0C113_9BACT</name>
<dbReference type="OrthoDB" id="1452202at2"/>
<dbReference type="PATRIC" id="fig|512763.3.peg.777"/>
<dbReference type="AlphaFoldDB" id="A0A0P0C113"/>
<dbReference type="EMBL" id="CP012643">
    <property type="protein sequence ID" value="ALI98215.1"/>
    <property type="molecule type" value="Genomic_DNA"/>
</dbReference>
<reference evidence="2 3" key="1">
    <citation type="submission" date="2015-08" db="EMBL/GenBank/DDBJ databases">
        <title>Complete genome sequence of Rufibacter tibetensis strain 1351t, a radiation-resistant bacterium from tibet plateau.</title>
        <authorList>
            <person name="Dai J."/>
        </authorList>
    </citation>
    <scope>NUCLEOTIDE SEQUENCE [LARGE SCALE GENOMIC DNA]</scope>
    <source>
        <strain evidence="2 3">1351</strain>
    </source>
</reference>
<keyword evidence="1" id="KW-1133">Transmembrane helix</keyword>
<accession>A0A0P0C113</accession>
<evidence type="ECO:0000313" key="2">
    <source>
        <dbReference type="EMBL" id="ALI98215.1"/>
    </source>
</evidence>
<feature type="transmembrane region" description="Helical" evidence="1">
    <location>
        <begin position="56"/>
        <end position="79"/>
    </location>
</feature>
<evidence type="ECO:0000256" key="1">
    <source>
        <dbReference type="SAM" id="Phobius"/>
    </source>
</evidence>
<keyword evidence="3" id="KW-1185">Reference proteome</keyword>
<dbReference type="PANTHER" id="PTHR37305">
    <property type="entry name" value="INTEGRAL MEMBRANE PROTEIN-RELATED"/>
    <property type="match status" value="1"/>
</dbReference>